<dbReference type="GO" id="GO:0008081">
    <property type="term" value="F:phosphoric diester hydrolase activity"/>
    <property type="evidence" value="ECO:0007669"/>
    <property type="project" value="TreeGrafter"/>
</dbReference>
<keyword evidence="14" id="KW-1185">Reference proteome</keyword>
<reference evidence="13" key="1">
    <citation type="submission" date="2022-03" db="EMBL/GenBank/DDBJ databases">
        <authorList>
            <person name="Alioto T."/>
            <person name="Alioto T."/>
            <person name="Gomez Garrido J."/>
        </authorList>
    </citation>
    <scope>NUCLEOTIDE SEQUENCE</scope>
</reference>
<feature type="site" description="Important for catalytic activity" evidence="11">
    <location>
        <position position="211"/>
    </location>
</feature>
<dbReference type="SUPFAM" id="SSF56219">
    <property type="entry name" value="DNase I-like"/>
    <property type="match status" value="1"/>
</dbReference>
<dbReference type="GO" id="GO:0006284">
    <property type="term" value="P:base-excision repair"/>
    <property type="evidence" value="ECO:0007669"/>
    <property type="project" value="TreeGrafter"/>
</dbReference>
<evidence type="ECO:0000256" key="11">
    <source>
        <dbReference type="PIRSR" id="PIRSR604808-3"/>
    </source>
</evidence>
<dbReference type="PANTHER" id="PTHR22748">
    <property type="entry name" value="AP ENDONUCLEASE"/>
    <property type="match status" value="1"/>
</dbReference>
<keyword evidence="5" id="KW-0227">DNA damage</keyword>
<evidence type="ECO:0000256" key="9">
    <source>
        <dbReference type="PIRSR" id="PIRSR604808-1"/>
    </source>
</evidence>
<feature type="active site" description="Proton acceptor" evidence="9">
    <location>
        <position position="236"/>
    </location>
</feature>
<comment type="catalytic activity">
    <reaction evidence="1">
        <text>Exonucleolytic cleavage in the 3'- to 5'-direction to yield nucleoside 5'-phosphates.</text>
        <dbReference type="EC" id="3.1.11.2"/>
    </reaction>
</comment>
<keyword evidence="6" id="KW-0378">Hydrolase</keyword>
<evidence type="ECO:0000256" key="1">
    <source>
        <dbReference type="ARBA" id="ARBA00000493"/>
    </source>
</evidence>
<feature type="site" description="Transition state stabilizer" evidence="11">
    <location>
        <position position="150"/>
    </location>
</feature>
<dbReference type="InterPro" id="IPR036691">
    <property type="entry name" value="Endo/exonu/phosph_ase_sf"/>
</dbReference>
<dbReference type="EMBL" id="OW240916">
    <property type="protein sequence ID" value="CAH2295741.1"/>
    <property type="molecule type" value="Genomic_DNA"/>
</dbReference>
<protein>
    <recommendedName>
        <fullName evidence="3">exodeoxyribonuclease III</fullName>
        <ecNumber evidence="3">3.1.11.2</ecNumber>
    </recommendedName>
</protein>
<feature type="site" description="Interaction with DNA substrate" evidence="11">
    <location>
        <position position="236"/>
    </location>
</feature>
<evidence type="ECO:0000313" key="13">
    <source>
        <dbReference type="EMBL" id="CAH2295741.1"/>
    </source>
</evidence>
<evidence type="ECO:0000259" key="12">
    <source>
        <dbReference type="Pfam" id="PF03372"/>
    </source>
</evidence>
<keyword evidence="4 10" id="KW-0479">Metal-binding</keyword>
<comment type="cofactor">
    <cofactor evidence="10">
        <name>Mg(2+)</name>
        <dbReference type="ChEBI" id="CHEBI:18420"/>
    </cofactor>
    <cofactor evidence="10">
        <name>Mn(2+)</name>
        <dbReference type="ChEBI" id="CHEBI:29035"/>
    </cofactor>
    <text evidence="10">Probably binds two magnesium or manganese ions per subunit.</text>
</comment>
<comment type="similarity">
    <text evidence="2">Belongs to the DNA repair enzymes AP/ExoA family.</text>
</comment>
<sequence length="271" mass="30533">MGSGFTPAPLHIWSNNARGLNAPERRSHILRSLWSEKVSIAFLQETHFLGDRGPSLRDSRFPLGYFANHPTTKRAGVAILLARTVPFVCTGIESDPMGRFIFIKGSIAECIYTFACVYAPNIHQRKFLRQTLTKLERFREGFLIMAGDLNVALEPGTDTSRGVSAFSPHGLRSIRNGLRDAGLVDAWRALHPCDTDFTYYSTVHKRYSRLDYVFLAQELLPMLLSADIRPMGWSDHSPVSVQIRSPLFRPTGRQWRMNESILTDVPIAADI</sequence>
<evidence type="ECO:0000256" key="2">
    <source>
        <dbReference type="ARBA" id="ARBA00007092"/>
    </source>
</evidence>
<feature type="active site" evidence="9">
    <location>
        <position position="118"/>
    </location>
</feature>
<keyword evidence="10" id="KW-0464">Manganese</keyword>
<keyword evidence="8" id="KW-0234">DNA repair</keyword>
<evidence type="ECO:0000256" key="10">
    <source>
        <dbReference type="PIRSR" id="PIRSR604808-2"/>
    </source>
</evidence>
<dbReference type="EC" id="3.1.11.2" evidence="3"/>
<feature type="binding site" evidence="10">
    <location>
        <position position="45"/>
    </location>
    <ligand>
        <name>Mg(2+)</name>
        <dbReference type="ChEBI" id="CHEBI:18420"/>
        <label>1</label>
    </ligand>
</feature>
<dbReference type="GO" id="GO:0008311">
    <property type="term" value="F:double-stranded DNA 3'-5' DNA exonuclease activity"/>
    <property type="evidence" value="ECO:0007669"/>
    <property type="project" value="UniProtKB-EC"/>
</dbReference>
<proteinExistence type="inferred from homology"/>
<feature type="non-terminal residue" evidence="13">
    <location>
        <position position="271"/>
    </location>
</feature>
<organism evidence="13 14">
    <name type="scientific">Pelobates cultripes</name>
    <name type="common">Western spadefoot toad</name>
    <dbReference type="NCBI Taxonomy" id="61616"/>
    <lineage>
        <taxon>Eukaryota</taxon>
        <taxon>Metazoa</taxon>
        <taxon>Chordata</taxon>
        <taxon>Craniata</taxon>
        <taxon>Vertebrata</taxon>
        <taxon>Euteleostomi</taxon>
        <taxon>Amphibia</taxon>
        <taxon>Batrachia</taxon>
        <taxon>Anura</taxon>
        <taxon>Pelobatoidea</taxon>
        <taxon>Pelobatidae</taxon>
        <taxon>Pelobates</taxon>
    </lineage>
</organism>
<feature type="domain" description="Endonuclease/exonuclease/phosphatase" evidence="12">
    <location>
        <begin position="15"/>
        <end position="236"/>
    </location>
</feature>
<evidence type="ECO:0000256" key="5">
    <source>
        <dbReference type="ARBA" id="ARBA00022763"/>
    </source>
</evidence>
<dbReference type="GO" id="GO:0046872">
    <property type="term" value="F:metal ion binding"/>
    <property type="evidence" value="ECO:0007669"/>
    <property type="project" value="UniProtKB-KW"/>
</dbReference>
<gene>
    <name evidence="13" type="ORF">PECUL_23A029956</name>
</gene>
<dbReference type="GO" id="GO:0005634">
    <property type="term" value="C:nucleus"/>
    <property type="evidence" value="ECO:0007669"/>
    <property type="project" value="TreeGrafter"/>
</dbReference>
<feature type="binding site" evidence="10">
    <location>
        <position position="235"/>
    </location>
    <ligand>
        <name>Mg(2+)</name>
        <dbReference type="ChEBI" id="CHEBI:18420"/>
        <label>1</label>
    </ligand>
</feature>
<evidence type="ECO:0000256" key="6">
    <source>
        <dbReference type="ARBA" id="ARBA00022801"/>
    </source>
</evidence>
<evidence type="ECO:0000256" key="8">
    <source>
        <dbReference type="ARBA" id="ARBA00023204"/>
    </source>
</evidence>
<dbReference type="InterPro" id="IPR004808">
    <property type="entry name" value="AP_endonuc_1"/>
</dbReference>
<name>A0AAD1W6D0_PELCU</name>
<feature type="binding site" evidence="10">
    <location>
        <position position="236"/>
    </location>
    <ligand>
        <name>Mg(2+)</name>
        <dbReference type="ChEBI" id="CHEBI:18420"/>
        <label>1</label>
    </ligand>
</feature>
<evidence type="ECO:0000256" key="4">
    <source>
        <dbReference type="ARBA" id="ARBA00022723"/>
    </source>
</evidence>
<evidence type="ECO:0000256" key="3">
    <source>
        <dbReference type="ARBA" id="ARBA00012115"/>
    </source>
</evidence>
<evidence type="ECO:0000256" key="7">
    <source>
        <dbReference type="ARBA" id="ARBA00022842"/>
    </source>
</evidence>
<dbReference type="Pfam" id="PF03372">
    <property type="entry name" value="Exo_endo_phos"/>
    <property type="match status" value="1"/>
</dbReference>
<keyword evidence="7 10" id="KW-0460">Magnesium</keyword>
<evidence type="ECO:0000313" key="14">
    <source>
        <dbReference type="Proteomes" id="UP001295444"/>
    </source>
</evidence>
<feature type="active site" description="Proton donor/acceptor" evidence="9">
    <location>
        <position position="148"/>
    </location>
</feature>
<dbReference type="PANTHER" id="PTHR22748:SF26">
    <property type="entry name" value="ENDONUCLEASE_EXONUCLEASE_PHOSPHATASE DOMAIN-CONTAINING PROTEIN"/>
    <property type="match status" value="1"/>
</dbReference>
<feature type="binding site" evidence="10">
    <location>
        <position position="150"/>
    </location>
    <ligand>
        <name>Mg(2+)</name>
        <dbReference type="ChEBI" id="CHEBI:18420"/>
        <label>1</label>
    </ligand>
</feature>
<dbReference type="GO" id="GO:0003906">
    <property type="term" value="F:DNA-(apurinic or apyrimidinic site) endonuclease activity"/>
    <property type="evidence" value="ECO:0007669"/>
    <property type="project" value="TreeGrafter"/>
</dbReference>
<dbReference type="Gene3D" id="3.60.10.10">
    <property type="entry name" value="Endonuclease/exonuclease/phosphatase"/>
    <property type="match status" value="1"/>
</dbReference>
<feature type="binding site" evidence="10">
    <location>
        <position position="148"/>
    </location>
    <ligand>
        <name>Mg(2+)</name>
        <dbReference type="ChEBI" id="CHEBI:18420"/>
        <label>1</label>
    </ligand>
</feature>
<dbReference type="AlphaFoldDB" id="A0AAD1W6D0"/>
<accession>A0AAD1W6D0</accession>
<dbReference type="CDD" id="cd09076">
    <property type="entry name" value="L1-EN"/>
    <property type="match status" value="1"/>
</dbReference>
<dbReference type="InterPro" id="IPR005135">
    <property type="entry name" value="Endo/exonuclease/phosphatase"/>
</dbReference>
<dbReference type="Proteomes" id="UP001295444">
    <property type="component" value="Chromosome 05"/>
</dbReference>
<feature type="binding site" evidence="10">
    <location>
        <position position="16"/>
    </location>
    <ligand>
        <name>Mg(2+)</name>
        <dbReference type="ChEBI" id="CHEBI:18420"/>
        <label>1</label>
    </ligand>
</feature>